<name>A0A2T0BCX2_9CLOT</name>
<proteinExistence type="predicted"/>
<dbReference type="InterPro" id="IPR017853">
    <property type="entry name" value="GH"/>
</dbReference>
<feature type="domain" description="F5/8 type C" evidence="2">
    <location>
        <begin position="18"/>
        <end position="160"/>
    </location>
</feature>
<dbReference type="RefSeq" id="WP_106060254.1">
    <property type="nucleotide sequence ID" value="NZ_PVXQ01000025.1"/>
</dbReference>
<gene>
    <name evidence="3" type="ORF">CLVI_23040</name>
</gene>
<evidence type="ECO:0000259" key="2">
    <source>
        <dbReference type="PROSITE" id="PS50022"/>
    </source>
</evidence>
<accession>A0A2T0BCX2</accession>
<dbReference type="OrthoDB" id="220114at2"/>
<evidence type="ECO:0000313" key="4">
    <source>
        <dbReference type="Proteomes" id="UP000239471"/>
    </source>
</evidence>
<dbReference type="EMBL" id="PVXQ01000025">
    <property type="protein sequence ID" value="PRR81695.1"/>
    <property type="molecule type" value="Genomic_DNA"/>
</dbReference>
<organism evidence="3 4">
    <name type="scientific">Clostridium vincentii</name>
    <dbReference type="NCBI Taxonomy" id="52704"/>
    <lineage>
        <taxon>Bacteria</taxon>
        <taxon>Bacillati</taxon>
        <taxon>Bacillota</taxon>
        <taxon>Clostridia</taxon>
        <taxon>Eubacteriales</taxon>
        <taxon>Clostridiaceae</taxon>
        <taxon>Clostridium</taxon>
    </lineage>
</organism>
<keyword evidence="1" id="KW-0326">Glycosidase</keyword>
<dbReference type="GO" id="GO:0016798">
    <property type="term" value="F:hydrolase activity, acting on glycosyl bonds"/>
    <property type="evidence" value="ECO:0007669"/>
    <property type="project" value="UniProtKB-KW"/>
</dbReference>
<dbReference type="SUPFAM" id="SSF49785">
    <property type="entry name" value="Galactose-binding domain-like"/>
    <property type="match status" value="1"/>
</dbReference>
<evidence type="ECO:0000313" key="3">
    <source>
        <dbReference type="EMBL" id="PRR81695.1"/>
    </source>
</evidence>
<dbReference type="Gene3D" id="3.20.20.80">
    <property type="entry name" value="Glycosidases"/>
    <property type="match status" value="1"/>
</dbReference>
<dbReference type="PROSITE" id="PS50022">
    <property type="entry name" value="FA58C_3"/>
    <property type="match status" value="1"/>
</dbReference>
<comment type="caution">
    <text evidence="3">The sequence shown here is derived from an EMBL/GenBank/DDBJ whole genome shotgun (WGS) entry which is preliminary data.</text>
</comment>
<sequence length="438" mass="48469">MGRKIIGFILSFIFILNTVEISAYSAETNLALNKTVTQSSVDSIGYEGSKTVDGSKDDSHEWYSWGRAKEWLKIDLGSTHSINKAVIYWGAGYASGYKLQGSSDGTKFTDIPGTIITKGTGGTITINFTDISYRYVRLYTTTVPTSNYGHEVLEFEIYGAGETPAGNHNYPNNVIYMPHGFFCTQKTDAFILSALNEVQSYSFNYVMCNVGSFVESDGTMPSSNYTDSIGNNMLVKWVKLVHAKNPDIKIIAYVNGTQTLADNVTAHTNMVNVCEMLVNTFGCDGVHLNFEPLSHEDAIFLSLMKKIKTRIGNKHLSVAGPVSEWTSPFITQVANSVDMICTMNYDMNCSKSDFLSDVKASVIKYSKAMKGTNCQLIPLQAAYSSTSIHNIAVENIENTSVAIDQSVTEGSNIYGSGIWWWYEMTAADKKNWTTKWVR</sequence>
<dbReference type="Gene3D" id="2.60.120.260">
    <property type="entry name" value="Galactose-binding domain-like"/>
    <property type="match status" value="1"/>
</dbReference>
<reference evidence="3 4" key="1">
    <citation type="submission" date="2018-03" db="EMBL/GenBank/DDBJ databases">
        <title>Genome sequence of Clostridium vincentii DSM 10228.</title>
        <authorList>
            <person name="Poehlein A."/>
            <person name="Daniel R."/>
        </authorList>
    </citation>
    <scope>NUCLEOTIDE SEQUENCE [LARGE SCALE GENOMIC DNA]</scope>
    <source>
        <strain evidence="3 4">DSM 10228</strain>
    </source>
</reference>
<dbReference type="SUPFAM" id="SSF51445">
    <property type="entry name" value="(Trans)glycosidases"/>
    <property type="match status" value="1"/>
</dbReference>
<dbReference type="AlphaFoldDB" id="A0A2T0BCX2"/>
<dbReference type="InterPro" id="IPR000421">
    <property type="entry name" value="FA58C"/>
</dbReference>
<protein>
    <submittedName>
        <fullName evidence="3">F5/8 type C domain protein</fullName>
    </submittedName>
</protein>
<dbReference type="InterPro" id="IPR008979">
    <property type="entry name" value="Galactose-bd-like_sf"/>
</dbReference>
<dbReference type="Pfam" id="PF00754">
    <property type="entry name" value="F5_F8_type_C"/>
    <property type="match status" value="1"/>
</dbReference>
<evidence type="ECO:0000256" key="1">
    <source>
        <dbReference type="ARBA" id="ARBA00023295"/>
    </source>
</evidence>
<dbReference type="Proteomes" id="UP000239471">
    <property type="component" value="Unassembled WGS sequence"/>
</dbReference>
<keyword evidence="4" id="KW-1185">Reference proteome</keyword>
<keyword evidence="1" id="KW-0378">Hydrolase</keyword>